<dbReference type="EMBL" id="SOCA01000012">
    <property type="protein sequence ID" value="TDU64103.1"/>
    <property type="molecule type" value="Genomic_DNA"/>
</dbReference>
<dbReference type="AlphaFoldDB" id="A0A4R7RL00"/>
<protein>
    <submittedName>
        <fullName evidence="2">Uncharacterized protein</fullName>
    </submittedName>
</protein>
<evidence type="ECO:0000313" key="2">
    <source>
        <dbReference type="EMBL" id="TDU64103.1"/>
    </source>
</evidence>
<feature type="region of interest" description="Disordered" evidence="1">
    <location>
        <begin position="183"/>
        <end position="202"/>
    </location>
</feature>
<sequence length="202" mass="21593">MSKGRVKKVAAGEEDAPEVGLTGDVSGEDVGGEPMVGRAFDGGFSRWLEWAQELGLGPGERVWELHVVQGRSVGETGRLLGLAGAEVMALCAEMRARLAARAPRAEADFHAVREELRDRLVSILEDASRARDDPRLLAVRQRVCDQLAELYGLKMQRRAAAEETAPPYQLTGELGVVVGDSAANVHGRSPDIAGAKKGLGLE</sequence>
<accession>A0A4R7RL00</accession>
<dbReference type="Proteomes" id="UP000295662">
    <property type="component" value="Unassembled WGS sequence"/>
</dbReference>
<gene>
    <name evidence="2" type="ORF">EI77_04287</name>
</gene>
<keyword evidence="3" id="KW-1185">Reference proteome</keyword>
<evidence type="ECO:0000313" key="3">
    <source>
        <dbReference type="Proteomes" id="UP000295662"/>
    </source>
</evidence>
<evidence type="ECO:0000256" key="1">
    <source>
        <dbReference type="SAM" id="MobiDB-lite"/>
    </source>
</evidence>
<comment type="caution">
    <text evidence="2">The sequence shown here is derived from an EMBL/GenBank/DDBJ whole genome shotgun (WGS) entry which is preliminary data.</text>
</comment>
<reference evidence="2 3" key="1">
    <citation type="submission" date="2019-03" db="EMBL/GenBank/DDBJ databases">
        <title>Genomic Encyclopedia of Archaeal and Bacterial Type Strains, Phase II (KMG-II): from individual species to whole genera.</title>
        <authorList>
            <person name="Goeker M."/>
        </authorList>
    </citation>
    <scope>NUCLEOTIDE SEQUENCE [LARGE SCALE GENOMIC DNA]</scope>
    <source>
        <strain evidence="2 3">ATCC 25309</strain>
    </source>
</reference>
<name>A0A4R7RL00_9BACT</name>
<organism evidence="2 3">
    <name type="scientific">Prosthecobacter fusiformis</name>
    <dbReference type="NCBI Taxonomy" id="48464"/>
    <lineage>
        <taxon>Bacteria</taxon>
        <taxon>Pseudomonadati</taxon>
        <taxon>Verrucomicrobiota</taxon>
        <taxon>Verrucomicrobiia</taxon>
        <taxon>Verrucomicrobiales</taxon>
        <taxon>Verrucomicrobiaceae</taxon>
        <taxon>Prosthecobacter</taxon>
    </lineage>
</organism>
<feature type="region of interest" description="Disordered" evidence="1">
    <location>
        <begin position="1"/>
        <end position="30"/>
    </location>
</feature>
<proteinExistence type="predicted"/>